<comment type="subcellular location">
    <subcellularLocation>
        <location evidence="1">Nucleus</location>
    </subcellularLocation>
</comment>
<dbReference type="FunFam" id="3.30.160.60:FF:000125">
    <property type="entry name" value="Putative zinc finger protein 143"/>
    <property type="match status" value="1"/>
</dbReference>
<accession>A0A177UTP9</accession>
<organism evidence="13 14">
    <name type="scientific">Tilletia caries</name>
    <name type="common">wheat bunt fungus</name>
    <dbReference type="NCBI Taxonomy" id="13290"/>
    <lineage>
        <taxon>Eukaryota</taxon>
        <taxon>Fungi</taxon>
        <taxon>Dikarya</taxon>
        <taxon>Basidiomycota</taxon>
        <taxon>Ustilaginomycotina</taxon>
        <taxon>Exobasidiomycetes</taxon>
        <taxon>Tilletiales</taxon>
        <taxon>Tilletiaceae</taxon>
        <taxon>Tilletia</taxon>
    </lineage>
</organism>
<dbReference type="PANTHER" id="PTHR47427">
    <property type="entry name" value="PROTEIN STE12"/>
    <property type="match status" value="1"/>
</dbReference>
<feature type="compositionally biased region" description="Low complexity" evidence="10">
    <location>
        <begin position="19"/>
        <end position="32"/>
    </location>
</feature>
<evidence type="ECO:0000313" key="14">
    <source>
        <dbReference type="Proteomes" id="UP000077671"/>
    </source>
</evidence>
<dbReference type="Gene3D" id="3.30.160.60">
    <property type="entry name" value="Classic Zinc Finger"/>
    <property type="match status" value="2"/>
</dbReference>
<dbReference type="InterPro" id="IPR036236">
    <property type="entry name" value="Znf_C2H2_sf"/>
</dbReference>
<sequence length="129" mass="14766">MTEVQPDSPISHMVIMDRSLPSSSSMPSFNSSETDVATNRRFRADKAPRESNKQSGDPTKLLSPQHNPHGCPVCNRRFIRLEHLKRHFKTHSQERPYPCPWAGCQKAFGRTDNRDQHIKTHAKGYTARL</sequence>
<evidence type="ECO:0000256" key="4">
    <source>
        <dbReference type="ARBA" id="ARBA00022771"/>
    </source>
</evidence>
<dbReference type="EMBL" id="LWDD02000159">
    <property type="protein sequence ID" value="KAE8263244.1"/>
    <property type="molecule type" value="Genomic_DNA"/>
</dbReference>
<evidence type="ECO:0000256" key="8">
    <source>
        <dbReference type="ARBA" id="ARBA00023242"/>
    </source>
</evidence>
<dbReference type="GO" id="GO:0000981">
    <property type="term" value="F:DNA-binding transcription factor activity, RNA polymerase II-specific"/>
    <property type="evidence" value="ECO:0007669"/>
    <property type="project" value="UniProtKB-ARBA"/>
</dbReference>
<dbReference type="AlphaFoldDB" id="A0A177UTP9"/>
<comment type="caution">
    <text evidence="13">The sequence shown here is derived from an EMBL/GenBank/DDBJ whole genome shotgun (WGS) entry which is preliminary data.</text>
</comment>
<dbReference type="InterPro" id="IPR052127">
    <property type="entry name" value="STE12_transcription_factor"/>
</dbReference>
<dbReference type="EMBL" id="CAJHJG010004516">
    <property type="protein sequence ID" value="CAD6941749.1"/>
    <property type="molecule type" value="Genomic_DNA"/>
</dbReference>
<feature type="compositionally biased region" description="Polar residues" evidence="10">
    <location>
        <begin position="53"/>
        <end position="66"/>
    </location>
</feature>
<dbReference type="Proteomes" id="UP000836402">
    <property type="component" value="Unassembled WGS sequence"/>
</dbReference>
<dbReference type="Pfam" id="PF00096">
    <property type="entry name" value="zf-C2H2"/>
    <property type="match status" value="2"/>
</dbReference>
<keyword evidence="7" id="KW-0804">Transcription</keyword>
<evidence type="ECO:0000313" key="13">
    <source>
        <dbReference type="EMBL" id="KAE8263244.1"/>
    </source>
</evidence>
<evidence type="ECO:0000256" key="9">
    <source>
        <dbReference type="PROSITE-ProRule" id="PRU00042"/>
    </source>
</evidence>
<dbReference type="GO" id="GO:0005634">
    <property type="term" value="C:nucleus"/>
    <property type="evidence" value="ECO:0007669"/>
    <property type="project" value="UniProtKB-SubCell"/>
</dbReference>
<evidence type="ECO:0000313" key="15">
    <source>
        <dbReference type="Proteomes" id="UP000836402"/>
    </source>
</evidence>
<evidence type="ECO:0000259" key="11">
    <source>
        <dbReference type="PROSITE" id="PS50157"/>
    </source>
</evidence>
<evidence type="ECO:0000313" key="12">
    <source>
        <dbReference type="EMBL" id="CAD6941749.1"/>
    </source>
</evidence>
<dbReference type="GO" id="GO:0008270">
    <property type="term" value="F:zinc ion binding"/>
    <property type="evidence" value="ECO:0007669"/>
    <property type="project" value="UniProtKB-KW"/>
</dbReference>
<dbReference type="GO" id="GO:1990526">
    <property type="term" value="C:Ste12p-Dig1p-Dig2p complex"/>
    <property type="evidence" value="ECO:0007669"/>
    <property type="project" value="TreeGrafter"/>
</dbReference>
<feature type="domain" description="C2H2-type" evidence="11">
    <location>
        <begin position="69"/>
        <end position="96"/>
    </location>
</feature>
<keyword evidence="8" id="KW-0539">Nucleus</keyword>
<dbReference type="PANTHER" id="PTHR47427:SF1">
    <property type="entry name" value="PROTEIN STE12"/>
    <property type="match status" value="1"/>
</dbReference>
<dbReference type="PROSITE" id="PS50157">
    <property type="entry name" value="ZINC_FINGER_C2H2_2"/>
    <property type="match status" value="2"/>
</dbReference>
<evidence type="ECO:0000256" key="2">
    <source>
        <dbReference type="ARBA" id="ARBA00022723"/>
    </source>
</evidence>
<reference evidence="12" key="3">
    <citation type="submission" date="2020-10" db="EMBL/GenBank/DDBJ databases">
        <authorList>
            <person name="Sedaghatjoo S."/>
        </authorList>
    </citation>
    <scope>NUCLEOTIDE SEQUENCE</scope>
    <source>
        <strain evidence="12">AZH3</strain>
    </source>
</reference>
<protein>
    <recommendedName>
        <fullName evidence="11">C2H2-type domain-containing protein</fullName>
    </recommendedName>
</protein>
<dbReference type="FunFam" id="3.30.160.60:FF:000446">
    <property type="entry name" value="Zinc finger protein"/>
    <property type="match status" value="1"/>
</dbReference>
<proteinExistence type="predicted"/>
<evidence type="ECO:0000256" key="6">
    <source>
        <dbReference type="ARBA" id="ARBA00023015"/>
    </source>
</evidence>
<reference evidence="13" key="1">
    <citation type="submission" date="2016-04" db="EMBL/GenBank/DDBJ databases">
        <authorList>
            <person name="Nguyen H.D."/>
            <person name="Kesanakurti P."/>
            <person name="Cullis J."/>
            <person name="Levesque C.A."/>
            <person name="Hambleton S."/>
        </authorList>
    </citation>
    <scope>NUCLEOTIDE SEQUENCE</scope>
    <source>
        <strain evidence="13">DAOMC 238032</strain>
    </source>
</reference>
<dbReference type="InterPro" id="IPR013087">
    <property type="entry name" value="Znf_C2H2_type"/>
</dbReference>
<name>A0A177UTP9_9BASI</name>
<keyword evidence="2" id="KW-0479">Metal-binding</keyword>
<dbReference type="SMR" id="A0A177UTP9"/>
<keyword evidence="3" id="KW-0677">Repeat</keyword>
<dbReference type="PROSITE" id="PS00028">
    <property type="entry name" value="ZINC_FINGER_C2H2_1"/>
    <property type="match status" value="2"/>
</dbReference>
<dbReference type="Proteomes" id="UP000077671">
    <property type="component" value="Unassembled WGS sequence"/>
</dbReference>
<keyword evidence="5" id="KW-0862">Zinc</keyword>
<feature type="domain" description="C2H2-type" evidence="11">
    <location>
        <begin position="97"/>
        <end position="126"/>
    </location>
</feature>
<evidence type="ECO:0000256" key="1">
    <source>
        <dbReference type="ARBA" id="ARBA00004123"/>
    </source>
</evidence>
<feature type="compositionally biased region" description="Basic and acidic residues" evidence="10">
    <location>
        <begin position="42"/>
        <end position="52"/>
    </location>
</feature>
<keyword evidence="15" id="KW-1185">Reference proteome</keyword>
<dbReference type="GO" id="GO:1990527">
    <property type="term" value="C:Tec1p-Ste12p-Dig1p complex"/>
    <property type="evidence" value="ECO:0007669"/>
    <property type="project" value="TreeGrafter"/>
</dbReference>
<keyword evidence="6" id="KW-0805">Transcription regulation</keyword>
<feature type="region of interest" description="Disordered" evidence="10">
    <location>
        <begin position="1"/>
        <end position="69"/>
    </location>
</feature>
<dbReference type="SUPFAM" id="SSF57667">
    <property type="entry name" value="beta-beta-alpha zinc fingers"/>
    <property type="match status" value="1"/>
</dbReference>
<keyword evidence="4 9" id="KW-0863">Zinc-finger</keyword>
<dbReference type="SMART" id="SM00355">
    <property type="entry name" value="ZnF_C2H2"/>
    <property type="match status" value="2"/>
</dbReference>
<gene>
    <name evidence="13" type="ORF">A4X03_0g1827</name>
    <name evidence="12" type="ORF">JKIAZH3_G8018</name>
</gene>
<dbReference type="GO" id="GO:0000978">
    <property type="term" value="F:RNA polymerase II cis-regulatory region sequence-specific DNA binding"/>
    <property type="evidence" value="ECO:0007669"/>
    <property type="project" value="UniProtKB-ARBA"/>
</dbReference>
<reference evidence="13" key="2">
    <citation type="journal article" date="2019" name="IMA Fungus">
        <title>Genome sequencing and comparison of five Tilletia species to identify candidate genes for the detection of regulated species infecting wheat.</title>
        <authorList>
            <person name="Nguyen H.D.T."/>
            <person name="Sultana T."/>
            <person name="Kesanakurti P."/>
            <person name="Hambleton S."/>
        </authorList>
    </citation>
    <scope>NUCLEOTIDE SEQUENCE</scope>
    <source>
        <strain evidence="13">DAOMC 238032</strain>
    </source>
</reference>
<evidence type="ECO:0000256" key="7">
    <source>
        <dbReference type="ARBA" id="ARBA00023163"/>
    </source>
</evidence>
<evidence type="ECO:0000256" key="5">
    <source>
        <dbReference type="ARBA" id="ARBA00022833"/>
    </source>
</evidence>
<evidence type="ECO:0000256" key="10">
    <source>
        <dbReference type="SAM" id="MobiDB-lite"/>
    </source>
</evidence>
<evidence type="ECO:0000256" key="3">
    <source>
        <dbReference type="ARBA" id="ARBA00022737"/>
    </source>
</evidence>